<keyword evidence="2" id="KW-1185">Reference proteome</keyword>
<comment type="caution">
    <text evidence="1">The sequence shown here is derived from an EMBL/GenBank/DDBJ whole genome shotgun (WGS) entry which is preliminary data.</text>
</comment>
<protein>
    <submittedName>
        <fullName evidence="1">Uncharacterized protein</fullName>
    </submittedName>
</protein>
<sequence>MNTKPIRSPAYPSMSLGDAISAVGKIEAQYRSSPVDRENGAKLIGYSSLSGPANKALAALASFGLVERAGKGMMKVTTRARMILHARTEQERVDALRQAATEPQLFKDIRERFSDIEMPPEDGVRTYLNREGFNPTAVGPAAKAFLATMRYIEEQGASESHGRAAPTVAETILPDDRFGGAAIGDLVQWESGGALQFETPRRVRWVSDDGAWLAVEGSETGIPMDQVTIESVAKTSPPRVSPPPEVRPEVAAEKGFSEWFRAKVGADKLVTINFKGEGEIGPKEIQKMILVLEAQKSALED</sequence>
<dbReference type="Proteomes" id="UP000648908">
    <property type="component" value="Unassembled WGS sequence"/>
</dbReference>
<name>A0A8K0XYV9_9RHOB</name>
<reference evidence="1" key="1">
    <citation type="submission" date="2021-01" db="EMBL/GenBank/DDBJ databases">
        <title>Tabrizicola alba sp. nov. a motile alkaliphilic bacterium isolated from a soda lake.</title>
        <authorList>
            <person name="Szuroczki S."/>
            <person name="Abbaszade G."/>
            <person name="Schumann P."/>
            <person name="Toth E."/>
        </authorList>
    </citation>
    <scope>NUCLEOTIDE SEQUENCE</scope>
    <source>
        <strain evidence="1">DMG-N-6</strain>
    </source>
</reference>
<evidence type="ECO:0000313" key="1">
    <source>
        <dbReference type="EMBL" id="MBL4916156.1"/>
    </source>
</evidence>
<evidence type="ECO:0000313" key="2">
    <source>
        <dbReference type="Proteomes" id="UP000648908"/>
    </source>
</evidence>
<dbReference type="EMBL" id="JAESVN010000001">
    <property type="protein sequence ID" value="MBL4916156.1"/>
    <property type="molecule type" value="Genomic_DNA"/>
</dbReference>
<gene>
    <name evidence="1" type="ORF">JL811_02890</name>
</gene>
<organism evidence="1 2">
    <name type="scientific">Szabonella alba</name>
    <dbReference type="NCBI Taxonomy" id="2804194"/>
    <lineage>
        <taxon>Bacteria</taxon>
        <taxon>Pseudomonadati</taxon>
        <taxon>Pseudomonadota</taxon>
        <taxon>Alphaproteobacteria</taxon>
        <taxon>Rhodobacterales</taxon>
        <taxon>Paracoccaceae</taxon>
        <taxon>Szabonella</taxon>
    </lineage>
</organism>
<proteinExistence type="predicted"/>
<accession>A0A8K0XYV9</accession>
<dbReference type="RefSeq" id="WP_202686793.1">
    <property type="nucleotide sequence ID" value="NZ_JAESVN010000001.1"/>
</dbReference>
<dbReference type="AlphaFoldDB" id="A0A8K0XYV9"/>